<evidence type="ECO:0000313" key="6">
    <source>
        <dbReference type="Proteomes" id="UP000193427"/>
    </source>
</evidence>
<dbReference type="SMART" id="SM00345">
    <property type="entry name" value="HTH_GNTR"/>
    <property type="match status" value="1"/>
</dbReference>
<dbReference type="InterPro" id="IPR036390">
    <property type="entry name" value="WH_DNA-bd_sf"/>
</dbReference>
<organism evidence="5 6">
    <name type="scientific">Piscinibacter gummiphilus</name>
    <dbReference type="NCBI Taxonomy" id="946333"/>
    <lineage>
        <taxon>Bacteria</taxon>
        <taxon>Pseudomonadati</taxon>
        <taxon>Pseudomonadota</taxon>
        <taxon>Betaproteobacteria</taxon>
        <taxon>Burkholderiales</taxon>
        <taxon>Sphaerotilaceae</taxon>
        <taxon>Piscinibacter</taxon>
    </lineage>
</organism>
<dbReference type="SUPFAM" id="SSF48008">
    <property type="entry name" value="GntR ligand-binding domain-like"/>
    <property type="match status" value="1"/>
</dbReference>
<name>A0A1W6L4V6_9BURK</name>
<dbReference type="PRINTS" id="PR00035">
    <property type="entry name" value="HTHGNTR"/>
</dbReference>
<dbReference type="CDD" id="cd07377">
    <property type="entry name" value="WHTH_GntR"/>
    <property type="match status" value="1"/>
</dbReference>
<dbReference type="InterPro" id="IPR000524">
    <property type="entry name" value="Tscrpt_reg_HTH_GntR"/>
</dbReference>
<reference evidence="5 6" key="1">
    <citation type="submission" date="2016-04" db="EMBL/GenBank/DDBJ databases">
        <title>Complete genome sequence of natural rubber-degrading, novel Gram-negative bacterium, Rhizobacter gummiphilus strain NS21.</title>
        <authorList>
            <person name="Tabata M."/>
            <person name="Kasai D."/>
            <person name="Fukuda M."/>
        </authorList>
    </citation>
    <scope>NUCLEOTIDE SEQUENCE [LARGE SCALE GENOMIC DNA]</scope>
    <source>
        <strain evidence="5 6">NS21</strain>
    </source>
</reference>
<dbReference type="PANTHER" id="PTHR43537">
    <property type="entry name" value="TRANSCRIPTIONAL REGULATOR, GNTR FAMILY"/>
    <property type="match status" value="1"/>
</dbReference>
<dbReference type="Pfam" id="PF00392">
    <property type="entry name" value="GntR"/>
    <property type="match status" value="1"/>
</dbReference>
<dbReference type="Proteomes" id="UP000193427">
    <property type="component" value="Chromosome"/>
</dbReference>
<accession>A0A1W6L4V6</accession>
<evidence type="ECO:0000259" key="4">
    <source>
        <dbReference type="PROSITE" id="PS50949"/>
    </source>
</evidence>
<dbReference type="Gene3D" id="1.10.10.10">
    <property type="entry name" value="Winged helix-like DNA-binding domain superfamily/Winged helix DNA-binding domain"/>
    <property type="match status" value="1"/>
</dbReference>
<dbReference type="InterPro" id="IPR036388">
    <property type="entry name" value="WH-like_DNA-bd_sf"/>
</dbReference>
<sequence length="203" mass="22078">MPTQADLMKEFGVSRNSIREAISHLQERGLVVTHHGIGTFVAGTAERLAPLRDADPDGDGACLCELQLGIESEVAALAAARRSPESLQAMRAALLEFEQAALQGTDATGPEERLHAEFGRACRSAHIRALLEQVVATLAPRWRLHLAGLRRAERLRHMQQLHARYARVVAAIGEQDGESARLAMRELLASRSPASIPDPYLPG</sequence>
<evidence type="ECO:0000313" key="5">
    <source>
        <dbReference type="EMBL" id="ARN19361.1"/>
    </source>
</evidence>
<dbReference type="AlphaFoldDB" id="A0A1W6L4V6"/>
<keyword evidence="3" id="KW-0804">Transcription</keyword>
<dbReference type="InterPro" id="IPR008920">
    <property type="entry name" value="TF_FadR/GntR_C"/>
</dbReference>
<dbReference type="InterPro" id="IPR011711">
    <property type="entry name" value="GntR_C"/>
</dbReference>
<dbReference type="PANTHER" id="PTHR43537:SF47">
    <property type="entry name" value="REGULATORY PROTEIN GNTR HTH"/>
    <property type="match status" value="1"/>
</dbReference>
<dbReference type="SMART" id="SM00895">
    <property type="entry name" value="FCD"/>
    <property type="match status" value="1"/>
</dbReference>
<proteinExistence type="predicted"/>
<dbReference type="Pfam" id="PF07729">
    <property type="entry name" value="FCD"/>
    <property type="match status" value="1"/>
</dbReference>
<gene>
    <name evidence="5" type="ORF">A4W93_05230</name>
</gene>
<dbReference type="GO" id="GO:0003700">
    <property type="term" value="F:DNA-binding transcription factor activity"/>
    <property type="evidence" value="ECO:0007669"/>
    <property type="project" value="InterPro"/>
</dbReference>
<dbReference type="PROSITE" id="PS50949">
    <property type="entry name" value="HTH_GNTR"/>
    <property type="match status" value="1"/>
</dbReference>
<dbReference type="EMBL" id="CP015118">
    <property type="protein sequence ID" value="ARN19361.1"/>
    <property type="molecule type" value="Genomic_DNA"/>
</dbReference>
<keyword evidence="2" id="KW-0238">DNA-binding</keyword>
<evidence type="ECO:0000256" key="3">
    <source>
        <dbReference type="ARBA" id="ARBA00023163"/>
    </source>
</evidence>
<dbReference type="SUPFAM" id="SSF46785">
    <property type="entry name" value="Winged helix' DNA-binding domain"/>
    <property type="match status" value="1"/>
</dbReference>
<dbReference type="STRING" id="946333.A4W93_05230"/>
<dbReference type="KEGG" id="rgu:A4W93_05230"/>
<evidence type="ECO:0000256" key="1">
    <source>
        <dbReference type="ARBA" id="ARBA00023015"/>
    </source>
</evidence>
<dbReference type="Gene3D" id="1.20.120.530">
    <property type="entry name" value="GntR ligand-binding domain-like"/>
    <property type="match status" value="1"/>
</dbReference>
<keyword evidence="1" id="KW-0805">Transcription regulation</keyword>
<protein>
    <recommendedName>
        <fullName evidence="4">HTH gntR-type domain-containing protein</fullName>
    </recommendedName>
</protein>
<keyword evidence="6" id="KW-1185">Reference proteome</keyword>
<evidence type="ECO:0000256" key="2">
    <source>
        <dbReference type="ARBA" id="ARBA00023125"/>
    </source>
</evidence>
<dbReference type="GO" id="GO:0003677">
    <property type="term" value="F:DNA binding"/>
    <property type="evidence" value="ECO:0007669"/>
    <property type="project" value="UniProtKB-KW"/>
</dbReference>
<feature type="domain" description="HTH gntR-type" evidence="4">
    <location>
        <begin position="1"/>
        <end position="44"/>
    </location>
</feature>